<dbReference type="EMBL" id="JAGIOL010000001">
    <property type="protein sequence ID" value="MBP2436786.1"/>
    <property type="molecule type" value="Genomic_DNA"/>
</dbReference>
<dbReference type="Gene3D" id="3.30.70.250">
    <property type="entry name" value="Malonyl-CoA ACP transacylase, ACP-binding"/>
    <property type="match status" value="1"/>
</dbReference>
<keyword evidence="7" id="KW-1185">Reference proteome</keyword>
<dbReference type="InterPro" id="IPR001227">
    <property type="entry name" value="Ac_transferase_dom_sf"/>
</dbReference>
<comment type="catalytic activity">
    <reaction evidence="4">
        <text>holo-[ACP] + malonyl-CoA = malonyl-[ACP] + CoA</text>
        <dbReference type="Rhea" id="RHEA:41792"/>
        <dbReference type="Rhea" id="RHEA-COMP:9623"/>
        <dbReference type="Rhea" id="RHEA-COMP:9685"/>
        <dbReference type="ChEBI" id="CHEBI:57287"/>
        <dbReference type="ChEBI" id="CHEBI:57384"/>
        <dbReference type="ChEBI" id="CHEBI:64479"/>
        <dbReference type="ChEBI" id="CHEBI:78449"/>
        <dbReference type="EC" id="2.3.1.39"/>
    </reaction>
</comment>
<dbReference type="Proteomes" id="UP001519362">
    <property type="component" value="Unassembled WGS sequence"/>
</dbReference>
<evidence type="ECO:0000256" key="3">
    <source>
        <dbReference type="ARBA" id="ARBA00023315"/>
    </source>
</evidence>
<dbReference type="SMART" id="SM00827">
    <property type="entry name" value="PKS_AT"/>
    <property type="match status" value="1"/>
</dbReference>
<name>A0ABS4ZJZ4_9MICO</name>
<gene>
    <name evidence="6" type="ORF">JOF34_001372</name>
</gene>
<dbReference type="InterPro" id="IPR014043">
    <property type="entry name" value="Acyl_transferase_dom"/>
</dbReference>
<dbReference type="InterPro" id="IPR050858">
    <property type="entry name" value="Mal-CoA-ACP_Trans/PKS_FabD"/>
</dbReference>
<evidence type="ECO:0000313" key="6">
    <source>
        <dbReference type="EMBL" id="MBP2436786.1"/>
    </source>
</evidence>
<keyword evidence="2 6" id="KW-0808">Transferase</keyword>
<reference evidence="6 7" key="1">
    <citation type="submission" date="2021-03" db="EMBL/GenBank/DDBJ databases">
        <title>Sequencing the genomes of 1000 actinobacteria strains.</title>
        <authorList>
            <person name="Klenk H.-P."/>
        </authorList>
    </citation>
    <scope>NUCLEOTIDE SEQUENCE [LARGE SCALE GENOMIC DNA]</scope>
    <source>
        <strain evidence="6 7">DSM 24221</strain>
    </source>
</reference>
<dbReference type="RefSeq" id="WP_165135527.1">
    <property type="nucleotide sequence ID" value="NZ_CP049253.1"/>
</dbReference>
<dbReference type="InterPro" id="IPR016035">
    <property type="entry name" value="Acyl_Trfase/lysoPLipase"/>
</dbReference>
<comment type="caution">
    <text evidence="6">The sequence shown here is derived from an EMBL/GenBank/DDBJ whole genome shotgun (WGS) entry which is preliminary data.</text>
</comment>
<dbReference type="InterPro" id="IPR016036">
    <property type="entry name" value="Malonyl_transacylase_ACP-bd"/>
</dbReference>
<dbReference type="Gene3D" id="3.40.366.10">
    <property type="entry name" value="Malonyl-Coenzyme A Acyl Carrier Protein, domain 2"/>
    <property type="match status" value="1"/>
</dbReference>
<evidence type="ECO:0000256" key="1">
    <source>
        <dbReference type="ARBA" id="ARBA00013258"/>
    </source>
</evidence>
<dbReference type="EC" id="2.3.1.39" evidence="1"/>
<evidence type="ECO:0000256" key="2">
    <source>
        <dbReference type="ARBA" id="ARBA00022679"/>
    </source>
</evidence>
<dbReference type="PANTHER" id="PTHR42681:SF1">
    <property type="entry name" value="MALONYL-COA-ACYL CARRIER PROTEIN TRANSACYLASE, MITOCHONDRIAL"/>
    <property type="match status" value="1"/>
</dbReference>
<evidence type="ECO:0000313" key="7">
    <source>
        <dbReference type="Proteomes" id="UP001519362"/>
    </source>
</evidence>
<dbReference type="Pfam" id="PF00698">
    <property type="entry name" value="Acyl_transf_1"/>
    <property type="match status" value="1"/>
</dbReference>
<accession>A0ABS4ZJZ4</accession>
<proteinExistence type="predicted"/>
<evidence type="ECO:0000259" key="5">
    <source>
        <dbReference type="SMART" id="SM00827"/>
    </source>
</evidence>
<organism evidence="6 7">
    <name type="scientific">Microbacterium amylolyticum</name>
    <dbReference type="NCBI Taxonomy" id="936337"/>
    <lineage>
        <taxon>Bacteria</taxon>
        <taxon>Bacillati</taxon>
        <taxon>Actinomycetota</taxon>
        <taxon>Actinomycetes</taxon>
        <taxon>Micrococcales</taxon>
        <taxon>Microbacteriaceae</taxon>
        <taxon>Microbacterium</taxon>
    </lineage>
</organism>
<evidence type="ECO:0000256" key="4">
    <source>
        <dbReference type="ARBA" id="ARBA00048462"/>
    </source>
</evidence>
<dbReference type="GO" id="GO:0004314">
    <property type="term" value="F:[acyl-carrier-protein] S-malonyltransferase activity"/>
    <property type="evidence" value="ECO:0007669"/>
    <property type="project" value="UniProtKB-EC"/>
</dbReference>
<dbReference type="SUPFAM" id="SSF55048">
    <property type="entry name" value="Probable ACP-binding domain of malonyl-CoA ACP transacylase"/>
    <property type="match status" value="1"/>
</dbReference>
<sequence>MSQIAIAFTGQGAQFIGMGKHWYDEHESVRQRYLQASEVLGYSLEELTFEGAADELTRTDRAQVALLVLEYAMFEVLTERRGNDGLVVIGHSLGEITALVAADALSFVDAVRLVKARGEAMAAAAAETPSGMSAVLDLTPDQVTDTVQRLRGAGHSVEVSNFNTARQTVVSGAPSGLAELANVVEGMNGRCVPLNVAGGFHSSFMESAREQYAAVVAEIELRAPRLDVWSTVTGDRVETADQIRDALARQLTAPVLWEKAVRSIARADVSVWVEIGPKPVLTRMITDIVSGSSTANLYDDEAAVDAAFDAREIARRTPGIIGLCLGAVASTRNRNFDDAEFTRGVVEPYQRLVALNQGVDEHGVAPVRSEAEMREALRLLSDIMTVKQVPASERNERLDEILRRSGAARELVG</sequence>
<feature type="domain" description="Malonyl-CoA:ACP transacylase (MAT)" evidence="5">
    <location>
        <begin position="7"/>
        <end position="336"/>
    </location>
</feature>
<dbReference type="SUPFAM" id="SSF52151">
    <property type="entry name" value="FabD/lysophospholipase-like"/>
    <property type="match status" value="1"/>
</dbReference>
<protein>
    <recommendedName>
        <fullName evidence="1">[acyl-carrier-protein] S-malonyltransferase</fullName>
        <ecNumber evidence="1">2.3.1.39</ecNumber>
    </recommendedName>
</protein>
<dbReference type="PANTHER" id="PTHR42681">
    <property type="entry name" value="MALONYL-COA-ACYL CARRIER PROTEIN TRANSACYLASE, MITOCHONDRIAL"/>
    <property type="match status" value="1"/>
</dbReference>
<keyword evidence="3 6" id="KW-0012">Acyltransferase</keyword>